<dbReference type="GO" id="GO:0003957">
    <property type="term" value="F:NAD(P)+ transhydrogenase (Si-specific) activity"/>
    <property type="evidence" value="ECO:0007669"/>
    <property type="project" value="UniProtKB-EC"/>
</dbReference>
<evidence type="ECO:0000256" key="9">
    <source>
        <dbReference type="ARBA" id="ARBA00022857"/>
    </source>
</evidence>
<evidence type="ECO:0000256" key="1">
    <source>
        <dbReference type="ARBA" id="ARBA00002842"/>
    </source>
</evidence>
<comment type="subcellular location">
    <subcellularLocation>
        <location evidence="2">Cytoplasm</location>
    </subcellularLocation>
</comment>
<reference evidence="16 17" key="1">
    <citation type="submission" date="2011-11" db="EMBL/GenBank/DDBJ databases">
        <title>Improved High-Quality Draft sequence of Beggiatoa alba B18lD.</title>
        <authorList>
            <consortium name="US DOE Joint Genome Institute"/>
            <person name="Lucas S."/>
            <person name="Han J."/>
            <person name="Lapidus A."/>
            <person name="Cheng J.-F."/>
            <person name="Goodwin L."/>
            <person name="Pitluck S."/>
            <person name="Peters L."/>
            <person name="Mikhailova N."/>
            <person name="Held B."/>
            <person name="Detter J.C."/>
            <person name="Han C."/>
            <person name="Tapia R."/>
            <person name="Land M."/>
            <person name="Hauser L."/>
            <person name="Kyrpides N."/>
            <person name="Ivanova N."/>
            <person name="Pagani I."/>
            <person name="Samuel K."/>
            <person name="Teske A."/>
            <person name="Mueller J."/>
            <person name="Woyke T."/>
        </authorList>
    </citation>
    <scope>NUCLEOTIDE SEQUENCE [LARGE SCALE GENOMIC DNA]</scope>
    <source>
        <strain evidence="16 17">B18LD</strain>
    </source>
</reference>
<dbReference type="SUPFAM" id="SSF55424">
    <property type="entry name" value="FAD/NAD-linked reductases, dimerisation (C-terminal) domain"/>
    <property type="match status" value="1"/>
</dbReference>
<dbReference type="PIRSF" id="PIRSF000350">
    <property type="entry name" value="Mercury_reductase_MerA"/>
    <property type="match status" value="1"/>
</dbReference>
<keyword evidence="17" id="KW-1185">Reference proteome</keyword>
<evidence type="ECO:0000313" key="16">
    <source>
        <dbReference type="EMBL" id="EIJ44335.1"/>
    </source>
</evidence>
<dbReference type="EMBL" id="JH600070">
    <property type="protein sequence ID" value="EIJ44335.1"/>
    <property type="molecule type" value="Genomic_DNA"/>
</dbReference>
<dbReference type="SUPFAM" id="SSF51905">
    <property type="entry name" value="FAD/NAD(P)-binding domain"/>
    <property type="match status" value="1"/>
</dbReference>
<sequence length="464" mass="51252">MVLKHYDVIVIGSGPGGEGAAIKAAKAGKSVALIEKHKIGGNCTHWGTIPSKSLRHAMQRLVEFKSNPLFEHVSHRLNIQYPDLLHSAASVIDRQVRMRQGFYDRNHVDIIYGHARFIDQNIIEVIEEDGSVGKQYRGDSFVIATGSRPYRPRDVDFSHPRVCDSDTILQLKQTPNSITIYGAGVIGCEYASIFRGLGVKVNLINTREKLLAFLDDEIIDALAYHLRERGIIIRHNEEYSSVEATDESVTLHLKSGKAIRSDLLLWANGRTGNSQNMGLEEIGIAPNRRGQLDVNEKYQTALPHIYAVGDIVGYPSLASAAYDQGRFAGTELVDGFCEYHLVANIPTGIYTAPEISSVGKTEKELTEEKVPYEVGHSFFRSLARAQITGQTVGMLKILFHRDTLAILGIHCFGAEASEIIHIGQAVMAQKGEANSVLYFANTTFNYPTMAEAYRVAALNGLNRL</sequence>
<dbReference type="InterPro" id="IPR050151">
    <property type="entry name" value="Class-I_Pyr_Nuc-Dis_Oxidored"/>
</dbReference>
<evidence type="ECO:0000256" key="5">
    <source>
        <dbReference type="ARBA" id="ARBA00016603"/>
    </source>
</evidence>
<dbReference type="InterPro" id="IPR004099">
    <property type="entry name" value="Pyr_nucl-diS_OxRdtase_dimer"/>
</dbReference>
<dbReference type="Gene3D" id="3.30.390.30">
    <property type="match status" value="1"/>
</dbReference>
<dbReference type="FunFam" id="3.30.390.30:FF:000002">
    <property type="entry name" value="Soluble pyridine nucleotide transhydrogenase"/>
    <property type="match status" value="1"/>
</dbReference>
<dbReference type="FunFam" id="3.50.50.60:FF:000008">
    <property type="entry name" value="Soluble pyridine nucleotide transhydrogenase"/>
    <property type="match status" value="1"/>
</dbReference>
<dbReference type="InterPro" id="IPR036188">
    <property type="entry name" value="FAD/NAD-bd_sf"/>
</dbReference>
<dbReference type="AlphaFoldDB" id="I3CL42"/>
<keyword evidence="9" id="KW-0521">NADP</keyword>
<keyword evidence="10" id="KW-0560">Oxidoreductase</keyword>
<feature type="binding site" evidence="13">
    <location>
        <begin position="145"/>
        <end position="147"/>
    </location>
    <ligand>
        <name>FAD</name>
        <dbReference type="ChEBI" id="CHEBI:57692"/>
    </ligand>
</feature>
<dbReference type="EC" id="1.6.1.1" evidence="4"/>
<dbReference type="NCBIfam" id="NF003585">
    <property type="entry name" value="PRK05249.1"/>
    <property type="match status" value="1"/>
</dbReference>
<feature type="binding site" evidence="13">
    <location>
        <position position="310"/>
    </location>
    <ligand>
        <name>FAD</name>
        <dbReference type="ChEBI" id="CHEBI:57692"/>
    </ligand>
</feature>
<evidence type="ECO:0000256" key="10">
    <source>
        <dbReference type="ARBA" id="ARBA00023002"/>
    </source>
</evidence>
<evidence type="ECO:0000256" key="11">
    <source>
        <dbReference type="ARBA" id="ARBA00023027"/>
    </source>
</evidence>
<dbReference type="eggNOG" id="COG1249">
    <property type="taxonomic scope" value="Bacteria"/>
</dbReference>
<feature type="binding site" evidence="13">
    <location>
        <position position="269"/>
    </location>
    <ligand>
        <name>NAD(+)</name>
        <dbReference type="ChEBI" id="CHEBI:57540"/>
    </ligand>
</feature>
<evidence type="ECO:0000313" key="17">
    <source>
        <dbReference type="Proteomes" id="UP000005744"/>
    </source>
</evidence>
<evidence type="ECO:0000256" key="2">
    <source>
        <dbReference type="ARBA" id="ARBA00004496"/>
    </source>
</evidence>
<proteinExistence type="inferred from homology"/>
<dbReference type="GO" id="GO:0004148">
    <property type="term" value="F:dihydrolipoyl dehydrogenase (NADH) activity"/>
    <property type="evidence" value="ECO:0007669"/>
    <property type="project" value="TreeGrafter"/>
</dbReference>
<dbReference type="Pfam" id="PF02852">
    <property type="entry name" value="Pyr_redox_dim"/>
    <property type="match status" value="1"/>
</dbReference>
<evidence type="ECO:0000256" key="12">
    <source>
        <dbReference type="ARBA" id="ARBA00031183"/>
    </source>
</evidence>
<dbReference type="RefSeq" id="WP_002692315.1">
    <property type="nucleotide sequence ID" value="NZ_JH600070.1"/>
</dbReference>
<evidence type="ECO:0000256" key="4">
    <source>
        <dbReference type="ARBA" id="ARBA00012772"/>
    </source>
</evidence>
<keyword evidence="7" id="KW-0285">Flavoprotein</keyword>
<feature type="domain" description="FAD/NAD(P)-binding" evidence="15">
    <location>
        <begin position="6"/>
        <end position="325"/>
    </location>
</feature>
<evidence type="ECO:0000256" key="13">
    <source>
        <dbReference type="PIRSR" id="PIRSR000350-3"/>
    </source>
</evidence>
<comment type="similarity">
    <text evidence="3">Belongs to the class-I pyridine nucleotide-disulfide oxidoreductase family.</text>
</comment>
<keyword evidence="8 13" id="KW-0274">FAD</keyword>
<comment type="function">
    <text evidence="1">Conversion of NADPH, generated by peripheral catabolic pathways, to NADH, which can enter the respiratory chain for energy generation.</text>
</comment>
<dbReference type="GO" id="GO:0050660">
    <property type="term" value="F:flavin adenine dinucleotide binding"/>
    <property type="evidence" value="ECO:0007669"/>
    <property type="project" value="TreeGrafter"/>
</dbReference>
<dbReference type="HOGENOM" id="CLU_016755_0_0_6"/>
<comment type="cofactor">
    <cofactor evidence="13">
        <name>FAD</name>
        <dbReference type="ChEBI" id="CHEBI:57692"/>
    </cofactor>
    <text evidence="13">Binds 1 FAD per subunit.</text>
</comment>
<dbReference type="Proteomes" id="UP000005744">
    <property type="component" value="Unassembled WGS sequence"/>
</dbReference>
<name>I3CL42_9GAMM</name>
<feature type="domain" description="Pyridine nucleotide-disulphide oxidoreductase dimerisation" evidence="14">
    <location>
        <begin position="345"/>
        <end position="456"/>
    </location>
</feature>
<accession>I3CL42</accession>
<dbReference type="STRING" id="395493.BegalDRAFT_3527"/>
<dbReference type="Gene3D" id="3.50.50.60">
    <property type="entry name" value="FAD/NAD(P)-binding domain"/>
    <property type="match status" value="2"/>
</dbReference>
<dbReference type="PRINTS" id="PR00411">
    <property type="entry name" value="PNDRDTASEI"/>
</dbReference>
<evidence type="ECO:0000256" key="3">
    <source>
        <dbReference type="ARBA" id="ARBA00007532"/>
    </source>
</evidence>
<dbReference type="GO" id="GO:0005829">
    <property type="term" value="C:cytosol"/>
    <property type="evidence" value="ECO:0007669"/>
    <property type="project" value="TreeGrafter"/>
</dbReference>
<evidence type="ECO:0000259" key="14">
    <source>
        <dbReference type="Pfam" id="PF02852"/>
    </source>
</evidence>
<protein>
    <recommendedName>
        <fullName evidence="5">Soluble pyridine nucleotide transhydrogenase</fullName>
        <ecNumber evidence="4">1.6.1.1</ecNumber>
    </recommendedName>
    <alternativeName>
        <fullName evidence="12">NAD(P)(+) transhydrogenase [B-specific]</fullName>
    </alternativeName>
</protein>
<dbReference type="InterPro" id="IPR001100">
    <property type="entry name" value="Pyr_nuc-diS_OxRdtase"/>
</dbReference>
<keyword evidence="16" id="KW-0670">Pyruvate</keyword>
<dbReference type="Pfam" id="PF07992">
    <property type="entry name" value="Pyr_redox_2"/>
    <property type="match status" value="1"/>
</dbReference>
<evidence type="ECO:0000256" key="6">
    <source>
        <dbReference type="ARBA" id="ARBA00022490"/>
    </source>
</evidence>
<dbReference type="InterPro" id="IPR016156">
    <property type="entry name" value="FAD/NAD-linked_Rdtase_dimer_sf"/>
</dbReference>
<evidence type="ECO:0000256" key="7">
    <source>
        <dbReference type="ARBA" id="ARBA00022630"/>
    </source>
</evidence>
<dbReference type="GO" id="GO:0006103">
    <property type="term" value="P:2-oxoglutarate metabolic process"/>
    <property type="evidence" value="ECO:0007669"/>
    <property type="project" value="TreeGrafter"/>
</dbReference>
<gene>
    <name evidence="16" type="ORF">BegalDRAFT_3527</name>
</gene>
<evidence type="ECO:0000256" key="8">
    <source>
        <dbReference type="ARBA" id="ARBA00022827"/>
    </source>
</evidence>
<feature type="binding site" evidence="13">
    <location>
        <begin position="182"/>
        <end position="189"/>
    </location>
    <ligand>
        <name>NAD(+)</name>
        <dbReference type="ChEBI" id="CHEBI:57540"/>
    </ligand>
</feature>
<dbReference type="PRINTS" id="PR00368">
    <property type="entry name" value="FADPNR"/>
</dbReference>
<organism evidence="16 17">
    <name type="scientific">Beggiatoa alba B18LD</name>
    <dbReference type="NCBI Taxonomy" id="395493"/>
    <lineage>
        <taxon>Bacteria</taxon>
        <taxon>Pseudomonadati</taxon>
        <taxon>Pseudomonadota</taxon>
        <taxon>Gammaproteobacteria</taxon>
        <taxon>Thiotrichales</taxon>
        <taxon>Thiotrichaceae</taxon>
        <taxon>Beggiatoa</taxon>
    </lineage>
</organism>
<keyword evidence="6" id="KW-0963">Cytoplasm</keyword>
<dbReference type="PANTHER" id="PTHR22912:SF93">
    <property type="entry name" value="SOLUBLE PYRIDINE NUCLEOTIDE TRANSHYDROGENASE"/>
    <property type="match status" value="1"/>
</dbReference>
<feature type="binding site" evidence="13">
    <location>
        <position position="52"/>
    </location>
    <ligand>
        <name>FAD</name>
        <dbReference type="ChEBI" id="CHEBI:57692"/>
    </ligand>
</feature>
<dbReference type="InterPro" id="IPR023753">
    <property type="entry name" value="FAD/NAD-binding_dom"/>
</dbReference>
<dbReference type="PANTHER" id="PTHR22912">
    <property type="entry name" value="DISULFIDE OXIDOREDUCTASE"/>
    <property type="match status" value="1"/>
</dbReference>
<evidence type="ECO:0000259" key="15">
    <source>
        <dbReference type="Pfam" id="PF07992"/>
    </source>
</evidence>
<dbReference type="OrthoDB" id="9800167at2"/>
<keyword evidence="11 13" id="KW-0520">NAD</keyword>
<keyword evidence="13" id="KW-0547">Nucleotide-binding</keyword>